<evidence type="ECO:0000313" key="4">
    <source>
        <dbReference type="Proteomes" id="UP001595715"/>
    </source>
</evidence>
<proteinExistence type="predicted"/>
<evidence type="ECO:0000313" key="3">
    <source>
        <dbReference type="EMBL" id="MFC4098722.1"/>
    </source>
</evidence>
<dbReference type="EMBL" id="JBHSAM010000009">
    <property type="protein sequence ID" value="MFC4098722.1"/>
    <property type="molecule type" value="Genomic_DNA"/>
</dbReference>
<feature type="region of interest" description="Disordered" evidence="1">
    <location>
        <begin position="52"/>
        <end position="104"/>
    </location>
</feature>
<name>A0ABV8K0E7_9BACL</name>
<evidence type="ECO:0000256" key="1">
    <source>
        <dbReference type="SAM" id="MobiDB-lite"/>
    </source>
</evidence>
<feature type="chain" id="PRO_5047106605" description="Lipoprotein" evidence="2">
    <location>
        <begin position="26"/>
        <end position="314"/>
    </location>
</feature>
<keyword evidence="4" id="KW-1185">Reference proteome</keyword>
<accession>A0ABV8K0E7</accession>
<dbReference type="PROSITE" id="PS51257">
    <property type="entry name" value="PROKAR_LIPOPROTEIN"/>
    <property type="match status" value="1"/>
</dbReference>
<organism evidence="3 4">
    <name type="scientific">Paenibacillus xanthanilyticus</name>
    <dbReference type="NCBI Taxonomy" id="1783531"/>
    <lineage>
        <taxon>Bacteria</taxon>
        <taxon>Bacillati</taxon>
        <taxon>Bacillota</taxon>
        <taxon>Bacilli</taxon>
        <taxon>Bacillales</taxon>
        <taxon>Paenibacillaceae</taxon>
        <taxon>Paenibacillus</taxon>
    </lineage>
</organism>
<feature type="compositionally biased region" description="Gly residues" evidence="1">
    <location>
        <begin position="60"/>
        <end position="71"/>
    </location>
</feature>
<gene>
    <name evidence="3" type="ORF">ACFOZ8_03515</name>
</gene>
<evidence type="ECO:0000256" key="2">
    <source>
        <dbReference type="SAM" id="SignalP"/>
    </source>
</evidence>
<comment type="caution">
    <text evidence="3">The sequence shown here is derived from an EMBL/GenBank/DDBJ whole genome shotgun (WGS) entry which is preliminary data.</text>
</comment>
<dbReference type="RefSeq" id="WP_377717412.1">
    <property type="nucleotide sequence ID" value="NZ_JBHSAM010000009.1"/>
</dbReference>
<keyword evidence="2" id="KW-0732">Signal</keyword>
<sequence length="314" mass="31474">MNQKAYLLLCSLSVSAMLFTGCANDNGNNGNQGGANGTQANNAGQGHRIATHDANHAGRGTTGTTGTGTGTGTNMMGTVGTDTDRTGPTEGTTGFGTTGTGAGTAAGNRIGTGSLGNAASQMGMQAANQGNNQLVLELGSIVITGVTGQTRGLGADIGSGMTANGTNSYAGNPMYSNRMYSLKSVTSGSGASAYNTTPTGTTGTGANGNYDTGRMGNQTNTYAGNPMYSNRMYSLKSVTSGSGATAYSTTPKGTGSLGGEGVALLQVTDAKSIQAIQRVNRNLSSSNPKAKATAIAKDIRYILNHAKPMTQTTR</sequence>
<reference evidence="4" key="1">
    <citation type="journal article" date="2019" name="Int. J. Syst. Evol. Microbiol.">
        <title>The Global Catalogue of Microorganisms (GCM) 10K type strain sequencing project: providing services to taxonomists for standard genome sequencing and annotation.</title>
        <authorList>
            <consortium name="The Broad Institute Genomics Platform"/>
            <consortium name="The Broad Institute Genome Sequencing Center for Infectious Disease"/>
            <person name="Wu L."/>
            <person name="Ma J."/>
        </authorList>
    </citation>
    <scope>NUCLEOTIDE SEQUENCE [LARGE SCALE GENOMIC DNA]</scope>
    <source>
        <strain evidence="4">IBRC-M 10987</strain>
    </source>
</reference>
<feature type="compositionally biased region" description="Gly residues" evidence="1">
    <location>
        <begin position="93"/>
        <end position="104"/>
    </location>
</feature>
<protein>
    <recommendedName>
        <fullName evidence="5">Lipoprotein</fullName>
    </recommendedName>
</protein>
<feature type="signal peptide" evidence="2">
    <location>
        <begin position="1"/>
        <end position="25"/>
    </location>
</feature>
<feature type="compositionally biased region" description="Low complexity" evidence="1">
    <location>
        <begin position="72"/>
        <end position="81"/>
    </location>
</feature>
<dbReference type="Proteomes" id="UP001595715">
    <property type="component" value="Unassembled WGS sequence"/>
</dbReference>
<evidence type="ECO:0008006" key="5">
    <source>
        <dbReference type="Google" id="ProtNLM"/>
    </source>
</evidence>